<dbReference type="EMBL" id="CAWUPB010001159">
    <property type="protein sequence ID" value="CAK7340206.1"/>
    <property type="molecule type" value="Genomic_DNA"/>
</dbReference>
<dbReference type="AlphaFoldDB" id="A0AAV1RWN9"/>
<protein>
    <recommendedName>
        <fullName evidence="3">Transposase</fullName>
    </recommendedName>
</protein>
<reference evidence="1 2" key="1">
    <citation type="submission" date="2024-01" db="EMBL/GenBank/DDBJ databases">
        <authorList>
            <person name="Waweru B."/>
        </authorList>
    </citation>
    <scope>NUCLEOTIDE SEQUENCE [LARGE SCALE GENOMIC DNA]</scope>
</reference>
<keyword evidence="2" id="KW-1185">Reference proteome</keyword>
<evidence type="ECO:0000313" key="2">
    <source>
        <dbReference type="Proteomes" id="UP001314170"/>
    </source>
</evidence>
<organism evidence="1 2">
    <name type="scientific">Dovyalis caffra</name>
    <dbReference type="NCBI Taxonomy" id="77055"/>
    <lineage>
        <taxon>Eukaryota</taxon>
        <taxon>Viridiplantae</taxon>
        <taxon>Streptophyta</taxon>
        <taxon>Embryophyta</taxon>
        <taxon>Tracheophyta</taxon>
        <taxon>Spermatophyta</taxon>
        <taxon>Magnoliopsida</taxon>
        <taxon>eudicotyledons</taxon>
        <taxon>Gunneridae</taxon>
        <taxon>Pentapetalae</taxon>
        <taxon>rosids</taxon>
        <taxon>fabids</taxon>
        <taxon>Malpighiales</taxon>
        <taxon>Salicaceae</taxon>
        <taxon>Flacourtieae</taxon>
        <taxon>Dovyalis</taxon>
    </lineage>
</organism>
<evidence type="ECO:0008006" key="3">
    <source>
        <dbReference type="Google" id="ProtNLM"/>
    </source>
</evidence>
<dbReference type="Proteomes" id="UP001314170">
    <property type="component" value="Unassembled WGS sequence"/>
</dbReference>
<sequence length="99" mass="11153">MTVTEINSTLSFYKSQFQKGIITRRVSRITSWACGLHGHIELGEVVAKKSLEMEKVNVDKVRKNMREKGLKKEVGSSWIDIGGSVAQFVSKDEDHSKLD</sequence>
<gene>
    <name evidence="1" type="ORF">DCAF_LOCUS15287</name>
</gene>
<proteinExistence type="predicted"/>
<name>A0AAV1RWN9_9ROSI</name>
<accession>A0AAV1RWN9</accession>
<evidence type="ECO:0000313" key="1">
    <source>
        <dbReference type="EMBL" id="CAK7340206.1"/>
    </source>
</evidence>
<comment type="caution">
    <text evidence="1">The sequence shown here is derived from an EMBL/GenBank/DDBJ whole genome shotgun (WGS) entry which is preliminary data.</text>
</comment>